<dbReference type="EMBL" id="JAULSW010000004">
    <property type="protein sequence ID" value="KAK3385660.1"/>
    <property type="molecule type" value="Genomic_DNA"/>
</dbReference>
<feature type="compositionally biased region" description="Polar residues" evidence="1">
    <location>
        <begin position="65"/>
        <end position="85"/>
    </location>
</feature>
<reference evidence="2" key="2">
    <citation type="submission" date="2023-06" db="EMBL/GenBank/DDBJ databases">
        <authorList>
            <consortium name="Lawrence Berkeley National Laboratory"/>
            <person name="Haridas S."/>
            <person name="Hensen N."/>
            <person name="Bonometti L."/>
            <person name="Westerberg I."/>
            <person name="Brannstrom I.O."/>
            <person name="Guillou S."/>
            <person name="Cros-Aarteil S."/>
            <person name="Calhoun S."/>
            <person name="Kuo A."/>
            <person name="Mondo S."/>
            <person name="Pangilinan J."/>
            <person name="Riley R."/>
            <person name="LaButti K."/>
            <person name="Andreopoulos B."/>
            <person name="Lipzen A."/>
            <person name="Chen C."/>
            <person name="Yanf M."/>
            <person name="Daum C."/>
            <person name="Ng V."/>
            <person name="Clum A."/>
            <person name="Steindorff A."/>
            <person name="Ohm R."/>
            <person name="Martin F."/>
            <person name="Silar P."/>
            <person name="Natvig D."/>
            <person name="Lalanne C."/>
            <person name="Gautier V."/>
            <person name="Ament-velasquez S.L."/>
            <person name="Kruys A."/>
            <person name="Hutchinson M.I."/>
            <person name="Powell A.J."/>
            <person name="Barry K."/>
            <person name="Miller A.N."/>
            <person name="Grigoriev I.V."/>
            <person name="Debuchy R."/>
            <person name="Gladieux P."/>
            <person name="Thoren M.H."/>
            <person name="Johannesson H."/>
        </authorList>
    </citation>
    <scope>NUCLEOTIDE SEQUENCE</scope>
    <source>
        <strain evidence="2">CBS 232.78</strain>
    </source>
</reference>
<feature type="compositionally biased region" description="Low complexity" evidence="1">
    <location>
        <begin position="50"/>
        <end position="64"/>
    </location>
</feature>
<accession>A0AAE0U019</accession>
<evidence type="ECO:0000313" key="2">
    <source>
        <dbReference type="EMBL" id="KAK3385660.1"/>
    </source>
</evidence>
<comment type="caution">
    <text evidence="2">The sequence shown here is derived from an EMBL/GenBank/DDBJ whole genome shotgun (WGS) entry which is preliminary data.</text>
</comment>
<organism evidence="2 3">
    <name type="scientific">Podospora didyma</name>
    <dbReference type="NCBI Taxonomy" id="330526"/>
    <lineage>
        <taxon>Eukaryota</taxon>
        <taxon>Fungi</taxon>
        <taxon>Dikarya</taxon>
        <taxon>Ascomycota</taxon>
        <taxon>Pezizomycotina</taxon>
        <taxon>Sordariomycetes</taxon>
        <taxon>Sordariomycetidae</taxon>
        <taxon>Sordariales</taxon>
        <taxon>Podosporaceae</taxon>
        <taxon>Podospora</taxon>
    </lineage>
</organism>
<feature type="region of interest" description="Disordered" evidence="1">
    <location>
        <begin position="21"/>
        <end position="108"/>
    </location>
</feature>
<name>A0AAE0U019_9PEZI</name>
<feature type="compositionally biased region" description="Polar residues" evidence="1">
    <location>
        <begin position="22"/>
        <end position="33"/>
    </location>
</feature>
<evidence type="ECO:0000256" key="1">
    <source>
        <dbReference type="SAM" id="MobiDB-lite"/>
    </source>
</evidence>
<proteinExistence type="predicted"/>
<evidence type="ECO:0000313" key="3">
    <source>
        <dbReference type="Proteomes" id="UP001285441"/>
    </source>
</evidence>
<keyword evidence="3" id="KW-1185">Reference proteome</keyword>
<dbReference type="AlphaFoldDB" id="A0AAE0U019"/>
<gene>
    <name evidence="2" type="ORF">B0H63DRAFT_473368</name>
</gene>
<sequence length="214" mass="24014">MAPLPMPPTHNKPHHHAVYYGRQTSHDGSTSSFSDDEDAITPCPVDTHQSEQQHQQQARDSSTQTHHTNQRPTARRSNSWRNSLAASFEHGESSDAEAEHNNNDATPEIDSKTLWRRMLVIQRMFGCYNSARMQAALETGTGFEDGFVPSRICLDLLNDSIDTLPEESRRRLDEFLEHEGAGGSGIANGSINNNKKKSWRQRLACIRVPPMTAH</sequence>
<dbReference type="Proteomes" id="UP001285441">
    <property type="component" value="Unassembled WGS sequence"/>
</dbReference>
<feature type="compositionally biased region" description="Basic and acidic residues" evidence="1">
    <location>
        <begin position="89"/>
        <end position="102"/>
    </location>
</feature>
<protein>
    <submittedName>
        <fullName evidence="2">Uncharacterized protein</fullName>
    </submittedName>
</protein>
<reference evidence="2" key="1">
    <citation type="journal article" date="2023" name="Mol. Phylogenet. Evol.">
        <title>Genome-scale phylogeny and comparative genomics of the fungal order Sordariales.</title>
        <authorList>
            <person name="Hensen N."/>
            <person name="Bonometti L."/>
            <person name="Westerberg I."/>
            <person name="Brannstrom I.O."/>
            <person name="Guillou S."/>
            <person name="Cros-Aarteil S."/>
            <person name="Calhoun S."/>
            <person name="Haridas S."/>
            <person name="Kuo A."/>
            <person name="Mondo S."/>
            <person name="Pangilinan J."/>
            <person name="Riley R."/>
            <person name="LaButti K."/>
            <person name="Andreopoulos B."/>
            <person name="Lipzen A."/>
            <person name="Chen C."/>
            <person name="Yan M."/>
            <person name="Daum C."/>
            <person name="Ng V."/>
            <person name="Clum A."/>
            <person name="Steindorff A."/>
            <person name="Ohm R.A."/>
            <person name="Martin F."/>
            <person name="Silar P."/>
            <person name="Natvig D.O."/>
            <person name="Lalanne C."/>
            <person name="Gautier V."/>
            <person name="Ament-Velasquez S.L."/>
            <person name="Kruys A."/>
            <person name="Hutchinson M.I."/>
            <person name="Powell A.J."/>
            <person name="Barry K."/>
            <person name="Miller A.N."/>
            <person name="Grigoriev I.V."/>
            <person name="Debuchy R."/>
            <person name="Gladieux P."/>
            <person name="Hiltunen Thoren M."/>
            <person name="Johannesson H."/>
        </authorList>
    </citation>
    <scope>NUCLEOTIDE SEQUENCE</scope>
    <source>
        <strain evidence="2">CBS 232.78</strain>
    </source>
</reference>